<name>A0A397SVS6_9GLOM</name>
<proteinExistence type="predicted"/>
<dbReference type="Proteomes" id="UP000265703">
    <property type="component" value="Unassembled WGS sequence"/>
</dbReference>
<dbReference type="GO" id="GO:0003677">
    <property type="term" value="F:DNA binding"/>
    <property type="evidence" value="ECO:0007669"/>
    <property type="project" value="UniProtKB-UniRule"/>
</dbReference>
<dbReference type="EMBL" id="QKYT01000331">
    <property type="protein sequence ID" value="RIA87001.1"/>
    <property type="molecule type" value="Genomic_DNA"/>
</dbReference>
<dbReference type="SUPFAM" id="SSF47095">
    <property type="entry name" value="HMG-box"/>
    <property type="match status" value="1"/>
</dbReference>
<dbReference type="AlphaFoldDB" id="A0A397SVS6"/>
<keyword evidence="1" id="KW-0238">DNA-binding</keyword>
<dbReference type="OrthoDB" id="6247875at2759"/>
<dbReference type="Gene3D" id="1.10.30.10">
    <property type="entry name" value="High mobility group box domain"/>
    <property type="match status" value="1"/>
</dbReference>
<dbReference type="InterPro" id="IPR009071">
    <property type="entry name" value="HMG_box_dom"/>
</dbReference>
<feature type="domain" description="HMG box" evidence="2">
    <location>
        <begin position="43"/>
        <end position="122"/>
    </location>
</feature>
<comment type="caution">
    <text evidence="3">The sequence shown here is derived from an EMBL/GenBank/DDBJ whole genome shotgun (WGS) entry which is preliminary data.</text>
</comment>
<evidence type="ECO:0000313" key="3">
    <source>
        <dbReference type="EMBL" id="RIA87001.1"/>
    </source>
</evidence>
<dbReference type="InterPro" id="IPR036910">
    <property type="entry name" value="HMG_box_dom_sf"/>
</dbReference>
<reference evidence="3 4" key="1">
    <citation type="submission" date="2018-06" db="EMBL/GenBank/DDBJ databases">
        <title>Comparative genomics reveals the genomic features of Rhizophagus irregularis, R. cerebriforme, R. diaphanum and Gigaspora rosea, and their symbiotic lifestyle signature.</title>
        <authorList>
            <person name="Morin E."/>
            <person name="San Clemente H."/>
            <person name="Chen E.C.H."/>
            <person name="De La Providencia I."/>
            <person name="Hainaut M."/>
            <person name="Kuo A."/>
            <person name="Kohler A."/>
            <person name="Murat C."/>
            <person name="Tang N."/>
            <person name="Roy S."/>
            <person name="Loubradou J."/>
            <person name="Henrissat B."/>
            <person name="Grigoriev I.V."/>
            <person name="Corradi N."/>
            <person name="Roux C."/>
            <person name="Martin F.M."/>
        </authorList>
    </citation>
    <scope>NUCLEOTIDE SEQUENCE [LARGE SCALE GENOMIC DNA]</scope>
    <source>
        <strain evidence="3 4">DAOM 227022</strain>
    </source>
</reference>
<protein>
    <recommendedName>
        <fullName evidence="2">HMG box domain-containing protein</fullName>
    </recommendedName>
</protein>
<keyword evidence="1" id="KW-0539">Nucleus</keyword>
<evidence type="ECO:0000313" key="4">
    <source>
        <dbReference type="Proteomes" id="UP000265703"/>
    </source>
</evidence>
<gene>
    <name evidence="3" type="ORF">C1645_807522</name>
</gene>
<evidence type="ECO:0000259" key="2">
    <source>
        <dbReference type="PROSITE" id="PS50118"/>
    </source>
</evidence>
<organism evidence="3 4">
    <name type="scientific">Glomus cerebriforme</name>
    <dbReference type="NCBI Taxonomy" id="658196"/>
    <lineage>
        <taxon>Eukaryota</taxon>
        <taxon>Fungi</taxon>
        <taxon>Fungi incertae sedis</taxon>
        <taxon>Mucoromycota</taxon>
        <taxon>Glomeromycotina</taxon>
        <taxon>Glomeromycetes</taxon>
        <taxon>Glomerales</taxon>
        <taxon>Glomeraceae</taxon>
        <taxon>Glomus</taxon>
    </lineage>
</organism>
<dbReference type="GO" id="GO:0005634">
    <property type="term" value="C:nucleus"/>
    <property type="evidence" value="ECO:0007669"/>
    <property type="project" value="UniProtKB-UniRule"/>
</dbReference>
<keyword evidence="4" id="KW-1185">Reference proteome</keyword>
<dbReference type="SMART" id="SM00398">
    <property type="entry name" value="HMG"/>
    <property type="match status" value="1"/>
</dbReference>
<accession>A0A397SVS6</accession>
<feature type="DNA-binding region" description="HMG box" evidence="1">
    <location>
        <begin position="43"/>
        <end position="122"/>
    </location>
</feature>
<dbReference type="PROSITE" id="PS50118">
    <property type="entry name" value="HMG_BOX_2"/>
    <property type="match status" value="1"/>
</dbReference>
<evidence type="ECO:0000256" key="1">
    <source>
        <dbReference type="PROSITE-ProRule" id="PRU00267"/>
    </source>
</evidence>
<sequence length="268" mass="30988">MCSKIDKKIVKQFVEKYGEDFYNYINNSNLEPKFSQKKEGGRITRPSNSYFQFKPVVSKYASDKNLSLIYKGELIILSSNQGYLAKVAAELWKELPEVQKNKFRRLYELAKDRLQREHPDYKYSPNRSKAKFKANCQKKKPKKADRNINVINNTFTHDNNINQQMNVEVPFQPVMFPVSSPDFQNCVNDYFPPLDYNQNQLVWNSNSPILPSSSSSPLSDASREFPFTVTVSNIPLDTFYPVSNDLTDNDILFSVPDISSDFDFGGFY</sequence>